<dbReference type="InterPro" id="IPR029058">
    <property type="entry name" value="AB_hydrolase_fold"/>
</dbReference>
<dbReference type="PANTHER" id="PTHR12277">
    <property type="entry name" value="ALPHA/BETA HYDROLASE DOMAIN-CONTAINING PROTEIN"/>
    <property type="match status" value="1"/>
</dbReference>
<evidence type="ECO:0000313" key="4">
    <source>
        <dbReference type="Proteomes" id="UP000461730"/>
    </source>
</evidence>
<keyword evidence="1" id="KW-0472">Membrane</keyword>
<dbReference type="Pfam" id="PF12146">
    <property type="entry name" value="Hydrolase_4"/>
    <property type="match status" value="1"/>
</dbReference>
<keyword evidence="1" id="KW-1133">Transmembrane helix</keyword>
<proteinExistence type="predicted"/>
<keyword evidence="1" id="KW-0812">Transmembrane</keyword>
<dbReference type="Gene3D" id="3.40.50.1820">
    <property type="entry name" value="alpha/beta hydrolase"/>
    <property type="match status" value="1"/>
</dbReference>
<name>A0A7K1UBY4_9BACT</name>
<evidence type="ECO:0000259" key="2">
    <source>
        <dbReference type="Pfam" id="PF12146"/>
    </source>
</evidence>
<feature type="transmembrane region" description="Helical" evidence="1">
    <location>
        <begin position="12"/>
        <end position="30"/>
    </location>
</feature>
<dbReference type="PANTHER" id="PTHR12277:SF81">
    <property type="entry name" value="PROTEIN ABHD13"/>
    <property type="match status" value="1"/>
</dbReference>
<dbReference type="EMBL" id="WRXN01000017">
    <property type="protein sequence ID" value="MVT11907.1"/>
    <property type="molecule type" value="Genomic_DNA"/>
</dbReference>
<keyword evidence="3" id="KW-0378">Hydrolase</keyword>
<dbReference type="InterPro" id="IPR022742">
    <property type="entry name" value="Hydrolase_4"/>
</dbReference>
<protein>
    <submittedName>
        <fullName evidence="3">Alpha/beta fold hydrolase</fullName>
    </submittedName>
</protein>
<comment type="caution">
    <text evidence="3">The sequence shown here is derived from an EMBL/GenBank/DDBJ whole genome shotgun (WGS) entry which is preliminary data.</text>
</comment>
<dbReference type="AlphaFoldDB" id="A0A7K1UBY4"/>
<dbReference type="Proteomes" id="UP000461730">
    <property type="component" value="Unassembled WGS sequence"/>
</dbReference>
<reference evidence="3 4" key="1">
    <citation type="submission" date="2019-12" db="EMBL/GenBank/DDBJ databases">
        <title>Chitinophaga sp. strain ysch24 (GDMCC 1.1355), whole genome shotgun sequence.</title>
        <authorList>
            <person name="Zhang X."/>
        </authorList>
    </citation>
    <scope>NUCLEOTIDE SEQUENCE [LARGE SCALE GENOMIC DNA]</scope>
    <source>
        <strain evidence="4">ysch24</strain>
    </source>
</reference>
<feature type="domain" description="Serine aminopeptidase S33" evidence="2">
    <location>
        <begin position="75"/>
        <end position="184"/>
    </location>
</feature>
<accession>A0A7K1UBY4</accession>
<evidence type="ECO:0000313" key="3">
    <source>
        <dbReference type="EMBL" id="MVT11907.1"/>
    </source>
</evidence>
<dbReference type="GO" id="GO:0016787">
    <property type="term" value="F:hydrolase activity"/>
    <property type="evidence" value="ECO:0007669"/>
    <property type="project" value="UniProtKB-KW"/>
</dbReference>
<keyword evidence="4" id="KW-1185">Reference proteome</keyword>
<organism evidence="3 4">
    <name type="scientific">Chitinophaga tropicalis</name>
    <dbReference type="NCBI Taxonomy" id="2683588"/>
    <lineage>
        <taxon>Bacteria</taxon>
        <taxon>Pseudomonadati</taxon>
        <taxon>Bacteroidota</taxon>
        <taxon>Chitinophagia</taxon>
        <taxon>Chitinophagales</taxon>
        <taxon>Chitinophagaceae</taxon>
        <taxon>Chitinophaga</taxon>
    </lineage>
</organism>
<sequence length="269" mass="30708">MQFLRKINIRRILAYLLALYLLAGASLYLFQKKLIFHPVPLAADYKFSYDIPFEEIHIRINDKELLSAVMFKADKPRGIVIYFHGNARNISKYAGKTKDFVRNGYSVLMMDYPTYGKSTGKLTEEAMYANGLRMYQVARKSFSPDSIIIYGRSLGTAVAAQLATVRDCRRLVLEAPYYNMTDMAMRLAPIFPYGLMLEYKFPTNEYLPRVTAPITIIHGTDDHTIPLESGKKLEKLLKTGDQFIVINGADHNNLDAYPQFHQALDKALN</sequence>
<evidence type="ECO:0000256" key="1">
    <source>
        <dbReference type="SAM" id="Phobius"/>
    </source>
</evidence>
<dbReference type="SUPFAM" id="SSF53474">
    <property type="entry name" value="alpha/beta-Hydrolases"/>
    <property type="match status" value="1"/>
</dbReference>
<dbReference type="RefSeq" id="WP_157309329.1">
    <property type="nucleotide sequence ID" value="NZ_WRXN01000017.1"/>
</dbReference>
<gene>
    <name evidence="3" type="ORF">GO493_26850</name>
</gene>